<reference evidence="2 3" key="1">
    <citation type="journal article" date="2011" name="J. Bacteriol.">
        <title>Genome sequence of the 1,4-dioxane-degrading Pseudonocardia dioxanivorans strain CB1190.</title>
        <authorList>
            <person name="Sales C.M."/>
            <person name="Mahendra S."/>
            <person name="Grostern A."/>
            <person name="Parales R.E."/>
            <person name="Goodwin L.A."/>
            <person name="Woyke T."/>
            <person name="Nolan M."/>
            <person name="Lapidus A."/>
            <person name="Chertkov O."/>
            <person name="Ovchinnikova G."/>
            <person name="Sczyrba A."/>
            <person name="Alvarez-Cohen L."/>
        </authorList>
    </citation>
    <scope>NUCLEOTIDE SEQUENCE [LARGE SCALE GENOMIC DNA]</scope>
    <source>
        <strain evidence="3">ATCC 55486 / DSM 44775 / JCM 13855 / CB1190</strain>
    </source>
</reference>
<keyword evidence="3" id="KW-1185">Reference proteome</keyword>
<dbReference type="RefSeq" id="WP_013677786.1">
    <property type="nucleotide sequence ID" value="NC_015312.1"/>
</dbReference>
<accession>F4D199</accession>
<evidence type="ECO:0000256" key="1">
    <source>
        <dbReference type="SAM" id="MobiDB-lite"/>
    </source>
</evidence>
<evidence type="ECO:0000313" key="2">
    <source>
        <dbReference type="EMBL" id="AEA27887.1"/>
    </source>
</evidence>
<protein>
    <submittedName>
        <fullName evidence="2">Uncharacterized protein</fullName>
    </submittedName>
</protein>
<dbReference type="HOGENOM" id="CLU_2275117_0_0_11"/>
<dbReference type="AlphaFoldDB" id="F4D199"/>
<sequence>MTSANERHRPLQSGPCDECGQPIIWAYTANGNPMPVDAKPSDNGNVLLDARHPDHRGRPAAGVLGAQAAAGARDRGQELRTHHRLTCTHPERWARKTRKATR</sequence>
<name>F4D199_PSEUX</name>
<dbReference type="OrthoDB" id="3626984at2"/>
<dbReference type="EMBL" id="CP002593">
    <property type="protein sequence ID" value="AEA27887.1"/>
    <property type="molecule type" value="Genomic_DNA"/>
</dbReference>
<organism evidence="2 3">
    <name type="scientific">Pseudonocardia dioxanivorans (strain ATCC 55486 / DSM 44775 / JCM 13855 / CB1190)</name>
    <dbReference type="NCBI Taxonomy" id="675635"/>
    <lineage>
        <taxon>Bacteria</taxon>
        <taxon>Bacillati</taxon>
        <taxon>Actinomycetota</taxon>
        <taxon>Actinomycetes</taxon>
        <taxon>Pseudonocardiales</taxon>
        <taxon>Pseudonocardiaceae</taxon>
        <taxon>Pseudonocardia</taxon>
    </lineage>
</organism>
<dbReference type="STRING" id="675635.Psed_5760"/>
<evidence type="ECO:0000313" key="3">
    <source>
        <dbReference type="Proteomes" id="UP000007809"/>
    </source>
</evidence>
<proteinExistence type="predicted"/>
<gene>
    <name evidence="2" type="ordered locus">Psed_5760</name>
</gene>
<dbReference type="Proteomes" id="UP000007809">
    <property type="component" value="Chromosome"/>
</dbReference>
<dbReference type="KEGG" id="pdx:Psed_5760"/>
<feature type="region of interest" description="Disordered" evidence="1">
    <location>
        <begin position="34"/>
        <end position="58"/>
    </location>
</feature>